<dbReference type="OrthoDB" id="3638266at2759"/>
<accession>M2YJH1</accession>
<dbReference type="Proteomes" id="UP000016933">
    <property type="component" value="Unassembled WGS sequence"/>
</dbReference>
<proteinExistence type="predicted"/>
<evidence type="ECO:0000313" key="3">
    <source>
        <dbReference type="Proteomes" id="UP000016933"/>
    </source>
</evidence>
<dbReference type="CDD" id="cd00161">
    <property type="entry name" value="beta-trefoil_Ricin-like"/>
    <property type="match status" value="1"/>
</dbReference>
<organism evidence="2 3">
    <name type="scientific">Dothistroma septosporum (strain NZE10 / CBS 128990)</name>
    <name type="common">Red band needle blight fungus</name>
    <name type="synonym">Mycosphaerella pini</name>
    <dbReference type="NCBI Taxonomy" id="675120"/>
    <lineage>
        <taxon>Eukaryota</taxon>
        <taxon>Fungi</taxon>
        <taxon>Dikarya</taxon>
        <taxon>Ascomycota</taxon>
        <taxon>Pezizomycotina</taxon>
        <taxon>Dothideomycetes</taxon>
        <taxon>Dothideomycetidae</taxon>
        <taxon>Mycosphaerellales</taxon>
        <taxon>Mycosphaerellaceae</taxon>
        <taxon>Dothistroma</taxon>
    </lineage>
</organism>
<dbReference type="SUPFAM" id="SSF50370">
    <property type="entry name" value="Ricin B-like lectins"/>
    <property type="match status" value="1"/>
</dbReference>
<reference evidence="3" key="1">
    <citation type="journal article" date="2012" name="PLoS Genet.">
        <title>The genomes of the fungal plant pathogens Cladosporium fulvum and Dothistroma septosporum reveal adaptation to different hosts and lifestyles but also signatures of common ancestry.</title>
        <authorList>
            <person name="de Wit P.J.G.M."/>
            <person name="van der Burgt A."/>
            <person name="Oekmen B."/>
            <person name="Stergiopoulos I."/>
            <person name="Abd-Elsalam K.A."/>
            <person name="Aerts A.L."/>
            <person name="Bahkali A.H."/>
            <person name="Beenen H.G."/>
            <person name="Chettri P."/>
            <person name="Cox M.P."/>
            <person name="Datema E."/>
            <person name="de Vries R.P."/>
            <person name="Dhillon B."/>
            <person name="Ganley A.R."/>
            <person name="Griffiths S.A."/>
            <person name="Guo Y."/>
            <person name="Hamelin R.C."/>
            <person name="Henrissat B."/>
            <person name="Kabir M.S."/>
            <person name="Jashni M.K."/>
            <person name="Kema G."/>
            <person name="Klaubauf S."/>
            <person name="Lapidus A."/>
            <person name="Levasseur A."/>
            <person name="Lindquist E."/>
            <person name="Mehrabi R."/>
            <person name="Ohm R.A."/>
            <person name="Owen T.J."/>
            <person name="Salamov A."/>
            <person name="Schwelm A."/>
            <person name="Schijlen E."/>
            <person name="Sun H."/>
            <person name="van den Burg H.A."/>
            <person name="van Ham R.C.H.J."/>
            <person name="Zhang S."/>
            <person name="Goodwin S.B."/>
            <person name="Grigoriev I.V."/>
            <person name="Collemare J."/>
            <person name="Bradshaw R.E."/>
        </authorList>
    </citation>
    <scope>NUCLEOTIDE SEQUENCE [LARGE SCALE GENOMIC DNA]</scope>
    <source>
        <strain evidence="3">NZE10 / CBS 128990</strain>
    </source>
</reference>
<feature type="region of interest" description="Disordered" evidence="1">
    <location>
        <begin position="324"/>
        <end position="362"/>
    </location>
</feature>
<name>M2YJH1_DOTSN</name>
<gene>
    <name evidence="2" type="ORF">DOTSEDRAFT_75678</name>
</gene>
<feature type="region of interest" description="Disordered" evidence="1">
    <location>
        <begin position="233"/>
        <end position="308"/>
    </location>
</feature>
<evidence type="ECO:0008006" key="4">
    <source>
        <dbReference type="Google" id="ProtNLM"/>
    </source>
</evidence>
<feature type="compositionally biased region" description="Basic and acidic residues" evidence="1">
    <location>
        <begin position="235"/>
        <end position="294"/>
    </location>
</feature>
<evidence type="ECO:0000256" key="1">
    <source>
        <dbReference type="SAM" id="MobiDB-lite"/>
    </source>
</evidence>
<dbReference type="InterPro" id="IPR035992">
    <property type="entry name" value="Ricin_B-like_lectins"/>
</dbReference>
<dbReference type="EMBL" id="KB446546">
    <property type="protein sequence ID" value="EME39060.1"/>
    <property type="molecule type" value="Genomic_DNA"/>
</dbReference>
<dbReference type="eggNOG" id="ENOG502RM62">
    <property type="taxonomic scope" value="Eukaryota"/>
</dbReference>
<dbReference type="OMA" id="WIKNEDF"/>
<dbReference type="HOGENOM" id="CLU_609763_0_0_1"/>
<evidence type="ECO:0000313" key="2">
    <source>
        <dbReference type="EMBL" id="EME39060.1"/>
    </source>
</evidence>
<sequence length="449" mass="50590">MPHDRIQPLDILLQRGHASKPAALPGLITSFTAQRRGLRDFSLTSATFSLEETLSNRPSMSKESSYFLVPASGGLCIQPQNNSVYTANVEGKEAQQWVVEKGEGDRIAFRNAAGKQYLRAKGGHNSAQVVLGARQWWKLEGSKTPSAFWIKNEDFPKAYLCNSYGRITPKNLIYMWAPEPYWTQTMLWYVRDVESWKTNNGSSPEFALTGGSLEAASARTLQAKETELLQWQQRTEARQKSQDTMEESLKEQIKDRQQQLDAQAKDLEEKEKALQKREGDLLEREGQSQKDSKSASKVAEGNSEDHDTRLSQLRQQLATLQAALRESQTKEREATEREQVVGEENKKLRQSKPGPAAAMKSPTFDTQIDDTVTAHRLRPLFDRSNDNRSGAMRDSNMTAAHGLQPLFERTNPKPTVALRDNNIAAHRLQSFFERPACGHCRMSHVVGES</sequence>
<dbReference type="Gene3D" id="2.80.10.50">
    <property type="match status" value="1"/>
</dbReference>
<keyword evidence="3" id="KW-1185">Reference proteome</keyword>
<feature type="compositionally biased region" description="Basic and acidic residues" evidence="1">
    <location>
        <begin position="327"/>
        <end position="347"/>
    </location>
</feature>
<reference evidence="2 3" key="2">
    <citation type="journal article" date="2012" name="PLoS Pathog.">
        <title>Diverse lifestyles and strategies of plant pathogenesis encoded in the genomes of eighteen Dothideomycetes fungi.</title>
        <authorList>
            <person name="Ohm R.A."/>
            <person name="Feau N."/>
            <person name="Henrissat B."/>
            <person name="Schoch C.L."/>
            <person name="Horwitz B.A."/>
            <person name="Barry K.W."/>
            <person name="Condon B.J."/>
            <person name="Copeland A.C."/>
            <person name="Dhillon B."/>
            <person name="Glaser F."/>
            <person name="Hesse C.N."/>
            <person name="Kosti I."/>
            <person name="LaButti K."/>
            <person name="Lindquist E.A."/>
            <person name="Lucas S."/>
            <person name="Salamov A.A."/>
            <person name="Bradshaw R.E."/>
            <person name="Ciuffetti L."/>
            <person name="Hamelin R.C."/>
            <person name="Kema G.H.J."/>
            <person name="Lawrence C."/>
            <person name="Scott J.A."/>
            <person name="Spatafora J.W."/>
            <person name="Turgeon B.G."/>
            <person name="de Wit P.J.G.M."/>
            <person name="Zhong S."/>
            <person name="Goodwin S.B."/>
            <person name="Grigoriev I.V."/>
        </authorList>
    </citation>
    <scope>NUCLEOTIDE SEQUENCE [LARGE SCALE GENOMIC DNA]</scope>
    <source>
        <strain evidence="3">NZE10 / CBS 128990</strain>
    </source>
</reference>
<dbReference type="AlphaFoldDB" id="M2YJH1"/>
<protein>
    <recommendedName>
        <fullName evidence="4">Ricin B lectin domain-containing protein</fullName>
    </recommendedName>
</protein>